<dbReference type="SUPFAM" id="SSF46689">
    <property type="entry name" value="Homeodomain-like"/>
    <property type="match status" value="1"/>
</dbReference>
<evidence type="ECO:0000313" key="6">
    <source>
        <dbReference type="EMBL" id="EWH13106.1"/>
    </source>
</evidence>
<evidence type="ECO:0000256" key="1">
    <source>
        <dbReference type="ARBA" id="ARBA00023015"/>
    </source>
</evidence>
<reference evidence="6 7" key="1">
    <citation type="journal article" date="2014" name="Genome Announc.">
        <title>Draft Genome Sequence of the Carrageenan-Degrading Bacterium Cellulophaga sp. Strain KL-A, Isolated from Decaying Marine Algae.</title>
        <authorList>
            <person name="Shan D."/>
            <person name="Ying J."/>
            <person name="Li X."/>
            <person name="Gao Z."/>
            <person name="Wei G."/>
            <person name="Shao Z."/>
        </authorList>
    </citation>
    <scope>NUCLEOTIDE SEQUENCE [LARGE SCALE GENOMIC DNA]</scope>
    <source>
        <strain evidence="6 7">KL-A</strain>
    </source>
</reference>
<evidence type="ECO:0000256" key="3">
    <source>
        <dbReference type="ARBA" id="ARBA00023163"/>
    </source>
</evidence>
<dbReference type="PANTHER" id="PTHR47506:SF7">
    <property type="entry name" value="TRANSCRIPTIONAL REGULATORY PROTEIN"/>
    <property type="match status" value="1"/>
</dbReference>
<gene>
    <name evidence="6" type="ORF">KLA_11195</name>
</gene>
<comment type="caution">
    <text evidence="6">The sequence shown here is derived from an EMBL/GenBank/DDBJ whole genome shotgun (WGS) entry which is preliminary data.</text>
</comment>
<evidence type="ECO:0000259" key="5">
    <source>
        <dbReference type="PROSITE" id="PS50977"/>
    </source>
</evidence>
<dbReference type="Proteomes" id="UP000019275">
    <property type="component" value="Unassembled WGS sequence"/>
</dbReference>
<dbReference type="PROSITE" id="PS50977">
    <property type="entry name" value="HTH_TETR_2"/>
    <property type="match status" value="1"/>
</dbReference>
<evidence type="ECO:0000313" key="7">
    <source>
        <dbReference type="Proteomes" id="UP000019275"/>
    </source>
</evidence>
<keyword evidence="3" id="KW-0804">Transcription</keyword>
<dbReference type="PANTHER" id="PTHR47506">
    <property type="entry name" value="TRANSCRIPTIONAL REGULATORY PROTEIN"/>
    <property type="match status" value="1"/>
</dbReference>
<sequence>MRPQKVLDKEILNGLTKIFRSRGYEGASLKELSDATGLKKASLYHRFPNGKQEMADAVLVHLEEWINTNVFHTLLDTNLTPTVRLKKGLLAIRELYDGGDAICIFRALSMQAGIELFEAQINKGMTQWLSAFKEIGIALSFTSEEAEKKAMQVLIQIQGCLIVTKGLGDLSVFENTMQNIENSYLKR</sequence>
<proteinExistence type="predicted"/>
<feature type="domain" description="HTH tetR-type" evidence="5">
    <location>
        <begin position="5"/>
        <end position="65"/>
    </location>
</feature>
<dbReference type="InterPro" id="IPR001647">
    <property type="entry name" value="HTH_TetR"/>
</dbReference>
<name>A0ABN0RMK0_9FLAO</name>
<dbReference type="EMBL" id="ARZX01000014">
    <property type="protein sequence ID" value="EWH13106.1"/>
    <property type="molecule type" value="Genomic_DNA"/>
</dbReference>
<dbReference type="InterPro" id="IPR009057">
    <property type="entry name" value="Homeodomain-like_sf"/>
</dbReference>
<protein>
    <submittedName>
        <fullName evidence="6">Regulatory protein TetR</fullName>
    </submittedName>
</protein>
<organism evidence="6 7">
    <name type="scientific">Cellulophaga geojensis KL-A</name>
    <dbReference type="NCBI Taxonomy" id="1328323"/>
    <lineage>
        <taxon>Bacteria</taxon>
        <taxon>Pseudomonadati</taxon>
        <taxon>Bacteroidota</taxon>
        <taxon>Flavobacteriia</taxon>
        <taxon>Flavobacteriales</taxon>
        <taxon>Flavobacteriaceae</taxon>
        <taxon>Cellulophaga</taxon>
    </lineage>
</organism>
<accession>A0ABN0RMK0</accession>
<keyword evidence="1" id="KW-0805">Transcription regulation</keyword>
<dbReference type="Gene3D" id="1.10.357.10">
    <property type="entry name" value="Tetracycline Repressor, domain 2"/>
    <property type="match status" value="1"/>
</dbReference>
<dbReference type="Pfam" id="PF00440">
    <property type="entry name" value="TetR_N"/>
    <property type="match status" value="1"/>
</dbReference>
<evidence type="ECO:0000256" key="4">
    <source>
        <dbReference type="PROSITE-ProRule" id="PRU00335"/>
    </source>
</evidence>
<keyword evidence="2 4" id="KW-0238">DNA-binding</keyword>
<keyword evidence="7" id="KW-1185">Reference proteome</keyword>
<feature type="DNA-binding region" description="H-T-H motif" evidence="4">
    <location>
        <begin position="28"/>
        <end position="47"/>
    </location>
</feature>
<evidence type="ECO:0000256" key="2">
    <source>
        <dbReference type="ARBA" id="ARBA00023125"/>
    </source>
</evidence>
<dbReference type="RefSeq" id="WP_034645878.1">
    <property type="nucleotide sequence ID" value="NZ_ARZX01000014.1"/>
</dbReference>